<gene>
    <name evidence="3" type="ORF">SAMN04489812_3767</name>
</gene>
<evidence type="ECO:0000313" key="4">
    <source>
        <dbReference type="Proteomes" id="UP000199103"/>
    </source>
</evidence>
<keyword evidence="2" id="KW-0472">Membrane</keyword>
<proteinExistence type="predicted"/>
<evidence type="ECO:0008006" key="5">
    <source>
        <dbReference type="Google" id="ProtNLM"/>
    </source>
</evidence>
<evidence type="ECO:0000256" key="1">
    <source>
        <dbReference type="SAM" id="MobiDB-lite"/>
    </source>
</evidence>
<dbReference type="OrthoDB" id="10011256at2"/>
<evidence type="ECO:0000256" key="2">
    <source>
        <dbReference type="SAM" id="Phobius"/>
    </source>
</evidence>
<feature type="compositionally biased region" description="Low complexity" evidence="1">
    <location>
        <begin position="49"/>
        <end position="70"/>
    </location>
</feature>
<feature type="compositionally biased region" description="Gly residues" evidence="1">
    <location>
        <begin position="38"/>
        <end position="48"/>
    </location>
</feature>
<organism evidence="3 4">
    <name type="scientific">Microlunatus soli</name>
    <dbReference type="NCBI Taxonomy" id="630515"/>
    <lineage>
        <taxon>Bacteria</taxon>
        <taxon>Bacillati</taxon>
        <taxon>Actinomycetota</taxon>
        <taxon>Actinomycetes</taxon>
        <taxon>Propionibacteriales</taxon>
        <taxon>Propionibacteriaceae</taxon>
        <taxon>Microlunatus</taxon>
    </lineage>
</organism>
<dbReference type="AlphaFoldDB" id="A0A1H1WTE4"/>
<keyword evidence="4" id="KW-1185">Reference proteome</keyword>
<sequence length="253" mass="26773">MSSTPRWIRTGPALWLIAVVVGLAVGVTGFLIAPLPTTGGGPGTGGTSPGPTTGAPKPSAKPSPSDGAASTPAGEDPPFTRAALLQPDEFRRFGWGKADQTALYDSAAKDLPALCVAPKKLGAEAEEIYAAEYQGLQTHAVELVQRHDSTAAAEERFDDLTETVADCQTAGSERQAEPTQLHQPRLGGVDETRWWQLKIPHDSVVPDRADRGTVAVARVDDRVVYLLLTSPSSDPASTVQFEPLLTQAARRMV</sequence>
<accession>A0A1H1WTE4</accession>
<keyword evidence="2" id="KW-0812">Transmembrane</keyword>
<feature type="transmembrane region" description="Helical" evidence="2">
    <location>
        <begin position="12"/>
        <end position="33"/>
    </location>
</feature>
<dbReference type="RefSeq" id="WP_091526987.1">
    <property type="nucleotide sequence ID" value="NZ_LT629772.1"/>
</dbReference>
<dbReference type="STRING" id="630515.SAMN04489812_3767"/>
<dbReference type="EMBL" id="LT629772">
    <property type="protein sequence ID" value="SDS99596.1"/>
    <property type="molecule type" value="Genomic_DNA"/>
</dbReference>
<protein>
    <recommendedName>
        <fullName evidence="5">PknH-like extracellular domain-containing protein</fullName>
    </recommendedName>
</protein>
<name>A0A1H1WTE4_9ACTN</name>
<dbReference type="Proteomes" id="UP000199103">
    <property type="component" value="Chromosome I"/>
</dbReference>
<evidence type="ECO:0000313" key="3">
    <source>
        <dbReference type="EMBL" id="SDS99596.1"/>
    </source>
</evidence>
<feature type="region of interest" description="Disordered" evidence="1">
    <location>
        <begin position="37"/>
        <end position="80"/>
    </location>
</feature>
<reference evidence="3 4" key="1">
    <citation type="submission" date="2016-10" db="EMBL/GenBank/DDBJ databases">
        <authorList>
            <person name="de Groot N.N."/>
        </authorList>
    </citation>
    <scope>NUCLEOTIDE SEQUENCE [LARGE SCALE GENOMIC DNA]</scope>
    <source>
        <strain evidence="3 4">DSM 21800</strain>
    </source>
</reference>
<keyword evidence="2" id="KW-1133">Transmembrane helix</keyword>